<dbReference type="GO" id="GO:0046417">
    <property type="term" value="P:chorismate metabolic process"/>
    <property type="evidence" value="ECO:0007669"/>
    <property type="project" value="InterPro"/>
</dbReference>
<evidence type="ECO:0000256" key="2">
    <source>
        <dbReference type="ARBA" id="ARBA00023235"/>
    </source>
</evidence>
<dbReference type="EMBL" id="CP054803">
    <property type="protein sequence ID" value="QKU20241.1"/>
    <property type="molecule type" value="Genomic_DNA"/>
</dbReference>
<protein>
    <recommendedName>
        <fullName evidence="1">chorismate mutase</fullName>
        <ecNumber evidence="1">5.4.99.5</ecNumber>
    </recommendedName>
</protein>
<dbReference type="PANTHER" id="PTHR38041">
    <property type="entry name" value="CHORISMATE MUTASE"/>
    <property type="match status" value="1"/>
</dbReference>
<dbReference type="EC" id="5.4.99.5" evidence="1"/>
<reference evidence="3 4" key="1">
    <citation type="submission" date="2019-11" db="EMBL/GenBank/DDBJ databases">
        <title>FDA dAtabase for Regulatory Grade micrObial Sequences (FDA-ARGOS): Supporting development and validation of Infectious Disease Dx tests.</title>
        <authorList>
            <person name="Patel R."/>
            <person name="Rucinski S."/>
            <person name="Tallon L."/>
            <person name="Sadzewicz L."/>
            <person name="Vavikolanu K."/>
            <person name="Mehta A."/>
            <person name="Aluvathingal J."/>
            <person name="Nadendla S."/>
            <person name="Nandy P."/>
            <person name="Geyer C."/>
            <person name="Yan Y."/>
            <person name="Sichtig H."/>
        </authorList>
    </citation>
    <scope>NUCLEOTIDE SEQUENCE [LARGE SCALE GENOMIC DNA]</scope>
    <source>
        <strain evidence="3 4">FDAARGOS_557</strain>
    </source>
</reference>
<dbReference type="PROSITE" id="PS51168">
    <property type="entry name" value="CHORISMATE_MUT_2"/>
    <property type="match status" value="1"/>
</dbReference>
<dbReference type="SMART" id="SM00830">
    <property type="entry name" value="CM_2"/>
    <property type="match status" value="1"/>
</dbReference>
<gene>
    <name evidence="3" type="ORF">FOB19_01560</name>
</gene>
<name>A0A2K8UMM9_ACILW</name>
<dbReference type="InterPro" id="IPR036263">
    <property type="entry name" value="Chorismate_II_sf"/>
</dbReference>
<dbReference type="GO" id="GO:0004106">
    <property type="term" value="F:chorismate mutase activity"/>
    <property type="evidence" value="ECO:0007669"/>
    <property type="project" value="UniProtKB-EC"/>
</dbReference>
<dbReference type="InterPro" id="IPR051331">
    <property type="entry name" value="Chorismate_mutase-related"/>
</dbReference>
<evidence type="ECO:0000313" key="4">
    <source>
        <dbReference type="Proteomes" id="UP000509126"/>
    </source>
</evidence>
<dbReference type="STRING" id="28090.GCA_002119785_01209"/>
<dbReference type="SUPFAM" id="SSF48600">
    <property type="entry name" value="Chorismate mutase II"/>
    <property type="match status" value="1"/>
</dbReference>
<dbReference type="InterPro" id="IPR036979">
    <property type="entry name" value="CM_dom_sf"/>
</dbReference>
<dbReference type="AlphaFoldDB" id="A0A2K8UMM9"/>
<dbReference type="Proteomes" id="UP000509126">
    <property type="component" value="Chromosome"/>
</dbReference>
<dbReference type="GO" id="GO:0009697">
    <property type="term" value="P:salicylic acid biosynthetic process"/>
    <property type="evidence" value="ECO:0007669"/>
    <property type="project" value="TreeGrafter"/>
</dbReference>
<dbReference type="Gene3D" id="1.20.59.10">
    <property type="entry name" value="Chorismate mutase"/>
    <property type="match status" value="1"/>
</dbReference>
<evidence type="ECO:0000256" key="1">
    <source>
        <dbReference type="ARBA" id="ARBA00012404"/>
    </source>
</evidence>
<dbReference type="InterPro" id="IPR002701">
    <property type="entry name" value="CM_II_prokaryot"/>
</dbReference>
<dbReference type="RefSeq" id="WP_004647685.1">
    <property type="nucleotide sequence ID" value="NZ_BBSQ01000028.1"/>
</dbReference>
<accession>A0A2K8UMM9</accession>
<keyword evidence="2" id="KW-0413">Isomerase</keyword>
<dbReference type="PANTHER" id="PTHR38041:SF1">
    <property type="entry name" value="CHORISMATE MUTASE"/>
    <property type="match status" value="1"/>
</dbReference>
<organism evidence="3 4">
    <name type="scientific">Acinetobacter lwoffii</name>
    <dbReference type="NCBI Taxonomy" id="28090"/>
    <lineage>
        <taxon>Bacteria</taxon>
        <taxon>Pseudomonadati</taxon>
        <taxon>Pseudomonadota</taxon>
        <taxon>Gammaproteobacteria</taxon>
        <taxon>Moraxellales</taxon>
        <taxon>Moraxellaceae</taxon>
        <taxon>Acinetobacter</taxon>
    </lineage>
</organism>
<proteinExistence type="predicted"/>
<sequence length="95" mass="11448">MEKIKAESLEHARQQIDAIDTALVELIAARQFYVDQTTRFKKTETDLQSPERMEQIVENVRALAQKQGLDQEFIEHLYREMFQYFIQRELKEFRP</sequence>
<dbReference type="Pfam" id="PF01817">
    <property type="entry name" value="CM_2"/>
    <property type="match status" value="1"/>
</dbReference>
<evidence type="ECO:0000313" key="3">
    <source>
        <dbReference type="EMBL" id="QKU20241.1"/>
    </source>
</evidence>